<dbReference type="PATRIC" id="fig|1638788.3.peg.703"/>
<evidence type="ECO:0000313" key="1">
    <source>
        <dbReference type="EMBL" id="AKV65910.1"/>
    </source>
</evidence>
<sequence length="51" mass="5623">MAEKVFRWWQGVGCGVWGGGVLTPINSPPSRKKIALTIKIELTFPLKALLN</sequence>
<dbReference type="EMBL" id="CP011339">
    <property type="protein sequence ID" value="AKV65910.1"/>
    <property type="molecule type" value="Genomic_DNA"/>
</dbReference>
<dbReference type="KEGG" id="mpk:VL20_701"/>
<evidence type="ECO:0000313" key="2">
    <source>
        <dbReference type="Proteomes" id="UP000068167"/>
    </source>
</evidence>
<dbReference type="AlphaFoldDB" id="A0A0K1RVS7"/>
<protein>
    <submittedName>
        <fullName evidence="1">Mobile element protein</fullName>
    </submittedName>
</protein>
<dbReference type="Proteomes" id="UP000068167">
    <property type="component" value="Chromosome"/>
</dbReference>
<proteinExistence type="predicted"/>
<organism evidence="1 2">
    <name type="scientific">Microcystis panniformis FACHB-1757</name>
    <dbReference type="NCBI Taxonomy" id="1638788"/>
    <lineage>
        <taxon>Bacteria</taxon>
        <taxon>Bacillati</taxon>
        <taxon>Cyanobacteriota</taxon>
        <taxon>Cyanophyceae</taxon>
        <taxon>Oscillatoriophycideae</taxon>
        <taxon>Chroococcales</taxon>
        <taxon>Microcystaceae</taxon>
        <taxon>Microcystis</taxon>
    </lineage>
</organism>
<keyword evidence="2" id="KW-1185">Reference proteome</keyword>
<gene>
    <name evidence="1" type="ORF">VL20_701</name>
</gene>
<accession>A0A0K1RVS7</accession>
<name>A0A0K1RVS7_9CHRO</name>
<reference evidence="1 2" key="1">
    <citation type="journal article" date="2016" name="Stand. Genomic Sci.">
        <title>Complete genome sequence and genomic characterization of Microcystis panniformis FACHB 1757 by third-generation sequencing.</title>
        <authorList>
            <person name="Zhang J.Y."/>
            <person name="Guan R."/>
            <person name="Zhang H.J."/>
            <person name="Li H."/>
            <person name="Xiao P."/>
            <person name="Yu G.L."/>
            <person name="Du L."/>
            <person name="Cao D.M."/>
            <person name="Zhu B.C."/>
            <person name="Li R.H."/>
            <person name="Lu Z.H."/>
        </authorList>
    </citation>
    <scope>NUCLEOTIDE SEQUENCE [LARGE SCALE GENOMIC DNA]</scope>
    <source>
        <strain evidence="1 2">FACHB-1757</strain>
    </source>
</reference>